<dbReference type="EMBL" id="CM035419">
    <property type="protein sequence ID" value="KAH7414821.1"/>
    <property type="molecule type" value="Genomic_DNA"/>
</dbReference>
<organism evidence="6 7">
    <name type="scientific">Ceratopteris richardii</name>
    <name type="common">Triangle waterfern</name>
    <dbReference type="NCBI Taxonomy" id="49495"/>
    <lineage>
        <taxon>Eukaryota</taxon>
        <taxon>Viridiplantae</taxon>
        <taxon>Streptophyta</taxon>
        <taxon>Embryophyta</taxon>
        <taxon>Tracheophyta</taxon>
        <taxon>Polypodiopsida</taxon>
        <taxon>Polypodiidae</taxon>
        <taxon>Polypodiales</taxon>
        <taxon>Pteridineae</taxon>
        <taxon>Pteridaceae</taxon>
        <taxon>Parkerioideae</taxon>
        <taxon>Ceratopteris</taxon>
    </lineage>
</organism>
<comment type="caution">
    <text evidence="6">The sequence shown here is derived from an EMBL/GenBank/DDBJ whole genome shotgun (WGS) entry which is preliminary data.</text>
</comment>
<dbReference type="InterPro" id="IPR025064">
    <property type="entry name" value="DUF4005"/>
</dbReference>
<dbReference type="AlphaFoldDB" id="A0A8T2T7L0"/>
<evidence type="ECO:0000313" key="7">
    <source>
        <dbReference type="Proteomes" id="UP000825935"/>
    </source>
</evidence>
<dbReference type="PANTHER" id="PTHR32295">
    <property type="entry name" value="IQ-DOMAIN 5-RELATED"/>
    <property type="match status" value="1"/>
</dbReference>
<comment type="similarity">
    <text evidence="2">Belongs to the IQD family.</text>
</comment>
<dbReference type="Pfam" id="PF13178">
    <property type="entry name" value="DUF4005"/>
    <property type="match status" value="1"/>
</dbReference>
<gene>
    <name evidence="6" type="ORF">KP509_14G012900</name>
</gene>
<evidence type="ECO:0000256" key="2">
    <source>
        <dbReference type="ARBA" id="ARBA00024341"/>
    </source>
</evidence>
<accession>A0A8T2T7L0</accession>
<proteinExistence type="inferred from homology"/>
<comment type="subunit">
    <text evidence="3">Binds to multiple calmodulin (CaM) in the presence of Ca(2+) and CaM-like proteins.</text>
</comment>
<feature type="domain" description="DUF4005" evidence="5">
    <location>
        <begin position="422"/>
        <end position="487"/>
    </location>
</feature>
<keyword evidence="1" id="KW-0112">Calmodulin-binding</keyword>
<feature type="compositionally biased region" description="Polar residues" evidence="4">
    <location>
        <begin position="454"/>
        <end position="464"/>
    </location>
</feature>
<dbReference type="Proteomes" id="UP000825935">
    <property type="component" value="Chromosome 14"/>
</dbReference>
<dbReference type="PANTHER" id="PTHR32295:SF6">
    <property type="entry name" value="PROTEIN IQ-DOMAIN 18"/>
    <property type="match status" value="1"/>
</dbReference>
<evidence type="ECO:0000256" key="3">
    <source>
        <dbReference type="ARBA" id="ARBA00024378"/>
    </source>
</evidence>
<name>A0A8T2T7L0_CERRI</name>
<evidence type="ECO:0000259" key="5">
    <source>
        <dbReference type="Pfam" id="PF13178"/>
    </source>
</evidence>
<keyword evidence="7" id="KW-1185">Reference proteome</keyword>
<dbReference type="GO" id="GO:0005516">
    <property type="term" value="F:calmodulin binding"/>
    <property type="evidence" value="ECO:0007669"/>
    <property type="project" value="UniProtKB-KW"/>
</dbReference>
<evidence type="ECO:0000256" key="1">
    <source>
        <dbReference type="ARBA" id="ARBA00022860"/>
    </source>
</evidence>
<evidence type="ECO:0000256" key="4">
    <source>
        <dbReference type="SAM" id="MobiDB-lite"/>
    </source>
</evidence>
<dbReference type="SMART" id="SM00015">
    <property type="entry name" value="IQ"/>
    <property type="match status" value="1"/>
</dbReference>
<dbReference type="Gene3D" id="1.20.5.190">
    <property type="match status" value="1"/>
</dbReference>
<dbReference type="Pfam" id="PF00612">
    <property type="entry name" value="IQ"/>
    <property type="match status" value="1"/>
</dbReference>
<dbReference type="InterPro" id="IPR000048">
    <property type="entry name" value="IQ_motif_EF-hand-BS"/>
</dbReference>
<dbReference type="OMA" id="WYAAVKS"/>
<sequence length="528" mass="58547">MGKKGSWYAAVKSIFKLNSKDSAKIKAFAIQCDDPKEAAEMGSKTKRCKERGRWSFGKKQLVESQETLKRGDSGRRISTSVEEQPHNHAIAVAAASAAAAEAAVAAAYAAAEVVRLAGGAQSPSMVIINQQQRMEAARNSSALALKREEWAAIKIQAAFRGYLARRALRALRGLVRLQALVRGRAARKQASRTFRCMQALVRVQARVRAVRANTSQEVSQSQYFPKYKEWHDRKAELEYPEMCGGWDDSVQSAEEKAAKRLNKREATLKRERALAYALTHQSCDRPPQEGTSFCADQGSDKQHWGWTWLERWMAARSWEAPQFDGYNEICNDRTKSNPFVAESAIPRKSVAVSPVMVKEEVRYTLEQHSNDCSRTAVTPQRQSLAVASCNMEEASLVSTGGSASSAWSFGPKYRSSRNGKAGSSLADDDSFISSPRVPNYMSTTHSAKAKTRSRSLSTPKQRTVTPERERMAVTSARKRLSFPTTEGSICSAKSTPRHPRALGLTERSPSLKCLPVAFENERYVMSYA</sequence>
<evidence type="ECO:0000313" key="6">
    <source>
        <dbReference type="EMBL" id="KAH7414821.1"/>
    </source>
</evidence>
<dbReference type="PROSITE" id="PS50096">
    <property type="entry name" value="IQ"/>
    <property type="match status" value="2"/>
</dbReference>
<dbReference type="OrthoDB" id="1923765at2759"/>
<protein>
    <recommendedName>
        <fullName evidence="5">DUF4005 domain-containing protein</fullName>
    </recommendedName>
</protein>
<reference evidence="6" key="1">
    <citation type="submission" date="2021-08" db="EMBL/GenBank/DDBJ databases">
        <title>WGS assembly of Ceratopteris richardii.</title>
        <authorList>
            <person name="Marchant D.B."/>
            <person name="Chen G."/>
            <person name="Jenkins J."/>
            <person name="Shu S."/>
            <person name="Leebens-Mack J."/>
            <person name="Grimwood J."/>
            <person name="Schmutz J."/>
            <person name="Soltis P."/>
            <person name="Soltis D."/>
            <person name="Chen Z.-H."/>
        </authorList>
    </citation>
    <scope>NUCLEOTIDE SEQUENCE</scope>
    <source>
        <strain evidence="6">Whitten #5841</strain>
        <tissue evidence="6">Leaf</tissue>
    </source>
</reference>
<feature type="region of interest" description="Disordered" evidence="4">
    <location>
        <begin position="437"/>
        <end position="470"/>
    </location>
</feature>